<dbReference type="STRING" id="573501.SAMN04487999_0866"/>
<protein>
    <submittedName>
        <fullName evidence="3">Uncharacterized protein</fullName>
    </submittedName>
</protein>
<reference evidence="3" key="2">
    <citation type="submission" date="2016-11" db="EMBL/GenBank/DDBJ databases">
        <authorList>
            <person name="Jaros S."/>
            <person name="Januszkiewicz K."/>
            <person name="Wedrychowicz H."/>
        </authorList>
    </citation>
    <scope>NUCLEOTIDE SEQUENCE [LARGE SCALE GENOMIC DNA]</scope>
    <source>
        <strain evidence="3">DSM 19859</strain>
    </source>
</reference>
<dbReference type="EMBL" id="FQXT01000002">
    <property type="protein sequence ID" value="SHH77629.1"/>
    <property type="molecule type" value="Genomic_DNA"/>
</dbReference>
<sequence>MMRILEKYDTSLVYTGVAMNLLLAFQYFKFWCWPQYGDIDTITTLTLFITFEFILVHSGVFMALAPRKMSLFLFFPFYGVFAYGFFKAGNNPFIIVSYLLIMLNRMRFAFSDVSEAIRSRAILTSILAAGIYFVLIFVVLFSQSILPDLGLNEPFLKQSGYFEQNSSGGLFNEDPKTALCLGCVYYLILALIEVKLINRAQKSSIATR</sequence>
<dbReference type="OrthoDB" id="6464693at2"/>
<dbReference type="EMBL" id="QOVN01000001">
    <property type="protein sequence ID" value="RXG31022.1"/>
    <property type="molecule type" value="Genomic_DNA"/>
</dbReference>
<keyword evidence="1" id="KW-0472">Membrane</keyword>
<evidence type="ECO:0000256" key="1">
    <source>
        <dbReference type="SAM" id="Phobius"/>
    </source>
</evidence>
<keyword evidence="1" id="KW-0812">Transmembrane</keyword>
<dbReference type="AlphaFoldDB" id="A0A1M5VQU9"/>
<reference evidence="2 5" key="3">
    <citation type="submission" date="2018-07" db="EMBL/GenBank/DDBJ databases">
        <title>Leeuwenhoekiella genomics.</title>
        <authorList>
            <person name="Tahon G."/>
            <person name="Willems A."/>
        </authorList>
    </citation>
    <scope>NUCLEOTIDE SEQUENCE [LARGE SCALE GENOMIC DNA]</scope>
    <source>
        <strain evidence="2 5">LMG 24856</strain>
    </source>
</reference>
<reference evidence="4" key="1">
    <citation type="submission" date="2016-11" db="EMBL/GenBank/DDBJ databases">
        <authorList>
            <person name="Varghese N."/>
            <person name="Submissions S."/>
        </authorList>
    </citation>
    <scope>NUCLEOTIDE SEQUENCE [LARGE SCALE GENOMIC DNA]</scope>
    <source>
        <strain evidence="4">DSM 19859</strain>
    </source>
</reference>
<evidence type="ECO:0000313" key="5">
    <source>
        <dbReference type="Proteomes" id="UP000290037"/>
    </source>
</evidence>
<dbReference type="Proteomes" id="UP000290037">
    <property type="component" value="Unassembled WGS sequence"/>
</dbReference>
<name>A0A1M5VQU9_9FLAO</name>
<proteinExistence type="predicted"/>
<accession>A0A1M5VQU9</accession>
<feature type="transmembrane region" description="Helical" evidence="1">
    <location>
        <begin position="176"/>
        <end position="194"/>
    </location>
</feature>
<gene>
    <name evidence="2" type="ORF">DSM01_158</name>
    <name evidence="3" type="ORF">SAMN04487999_0866</name>
</gene>
<organism evidence="3 4">
    <name type="scientific">Leeuwenhoekiella palythoae</name>
    <dbReference type="NCBI Taxonomy" id="573501"/>
    <lineage>
        <taxon>Bacteria</taxon>
        <taxon>Pseudomonadati</taxon>
        <taxon>Bacteroidota</taxon>
        <taxon>Flavobacteriia</taxon>
        <taxon>Flavobacteriales</taxon>
        <taxon>Flavobacteriaceae</taxon>
        <taxon>Leeuwenhoekiella</taxon>
    </lineage>
</organism>
<evidence type="ECO:0000313" key="2">
    <source>
        <dbReference type="EMBL" id="RXG31022.1"/>
    </source>
</evidence>
<feature type="transmembrane region" description="Helical" evidence="1">
    <location>
        <begin position="42"/>
        <end position="62"/>
    </location>
</feature>
<keyword evidence="1" id="KW-1133">Transmembrane helix</keyword>
<evidence type="ECO:0000313" key="3">
    <source>
        <dbReference type="EMBL" id="SHH77629.1"/>
    </source>
</evidence>
<evidence type="ECO:0000313" key="4">
    <source>
        <dbReference type="Proteomes" id="UP000184240"/>
    </source>
</evidence>
<feature type="transmembrane region" description="Helical" evidence="1">
    <location>
        <begin position="122"/>
        <end position="146"/>
    </location>
</feature>
<keyword evidence="5" id="KW-1185">Reference proteome</keyword>
<dbReference type="Proteomes" id="UP000184240">
    <property type="component" value="Unassembled WGS sequence"/>
</dbReference>
<dbReference type="RefSeq" id="WP_072980794.1">
    <property type="nucleotide sequence ID" value="NZ_FQXT01000002.1"/>
</dbReference>
<feature type="transmembrane region" description="Helical" evidence="1">
    <location>
        <begin position="12"/>
        <end position="30"/>
    </location>
</feature>